<evidence type="ECO:0000256" key="3">
    <source>
        <dbReference type="ARBA" id="ARBA00023242"/>
    </source>
</evidence>
<dbReference type="PANTHER" id="PTHR15367">
    <property type="entry name" value="DNA-DIRECTED RNA POLYMERASE III"/>
    <property type="match status" value="1"/>
</dbReference>
<name>A0A0D2WHY7_CAPO3</name>
<evidence type="ECO:0000256" key="4">
    <source>
        <dbReference type="SAM" id="MobiDB-lite"/>
    </source>
</evidence>
<dbReference type="GO" id="GO:0006383">
    <property type="term" value="P:transcription by RNA polymerase III"/>
    <property type="evidence" value="ECO:0007669"/>
    <property type="project" value="InterPro"/>
</dbReference>
<evidence type="ECO:0000256" key="1">
    <source>
        <dbReference type="ARBA" id="ARBA00004123"/>
    </source>
</evidence>
<protein>
    <recommendedName>
        <fullName evidence="7">DNA-directed RNA polymerase III subunit</fullName>
    </recommendedName>
</protein>
<evidence type="ECO:0008006" key="7">
    <source>
        <dbReference type="Google" id="ProtNLM"/>
    </source>
</evidence>
<evidence type="ECO:0000313" key="6">
    <source>
        <dbReference type="Proteomes" id="UP000008743"/>
    </source>
</evidence>
<keyword evidence="3" id="KW-0539">Nucleus</keyword>
<dbReference type="PANTHER" id="PTHR15367:SF2">
    <property type="entry name" value="DNA-DIRECTED RNA POLYMERASE III SUBUNIT"/>
    <property type="match status" value="1"/>
</dbReference>
<dbReference type="Pfam" id="PF11705">
    <property type="entry name" value="RNA_pol_3_Rpc31"/>
    <property type="match status" value="1"/>
</dbReference>
<keyword evidence="6" id="KW-1185">Reference proteome</keyword>
<dbReference type="AlphaFoldDB" id="A0A0D2WHY7"/>
<feature type="region of interest" description="Disordered" evidence="4">
    <location>
        <begin position="215"/>
        <end position="287"/>
    </location>
</feature>
<evidence type="ECO:0000313" key="5">
    <source>
        <dbReference type="EMBL" id="KJE89345.1"/>
    </source>
</evidence>
<comment type="similarity">
    <text evidence="2">Belongs to the eukaryotic RPC7 RNA polymerase subunit family.</text>
</comment>
<reference evidence="6" key="1">
    <citation type="submission" date="2011-02" db="EMBL/GenBank/DDBJ databases">
        <title>The Genome Sequence of Capsaspora owczarzaki ATCC 30864.</title>
        <authorList>
            <person name="Russ C."/>
            <person name="Cuomo C."/>
            <person name="Burger G."/>
            <person name="Gray M.W."/>
            <person name="Holland P.W.H."/>
            <person name="King N."/>
            <person name="Lang F.B.F."/>
            <person name="Roger A.J."/>
            <person name="Ruiz-Trillo I."/>
            <person name="Young S.K."/>
            <person name="Zeng Q."/>
            <person name="Gargeya S."/>
            <person name="Alvarado L."/>
            <person name="Berlin A."/>
            <person name="Chapman S.B."/>
            <person name="Chen Z."/>
            <person name="Freedman E."/>
            <person name="Gellesch M."/>
            <person name="Goldberg J."/>
            <person name="Griggs A."/>
            <person name="Gujja S."/>
            <person name="Heilman E."/>
            <person name="Heiman D."/>
            <person name="Howarth C."/>
            <person name="Mehta T."/>
            <person name="Neiman D."/>
            <person name="Pearson M."/>
            <person name="Roberts A."/>
            <person name="Saif S."/>
            <person name="Shea T."/>
            <person name="Shenoy N."/>
            <person name="Sisk P."/>
            <person name="Stolte C."/>
            <person name="Sykes S."/>
            <person name="White J."/>
            <person name="Yandava C."/>
            <person name="Haas B."/>
            <person name="Nusbaum C."/>
            <person name="Birren B."/>
        </authorList>
    </citation>
    <scope>NUCLEOTIDE SEQUENCE</scope>
    <source>
        <strain evidence="6">ATCC 30864</strain>
    </source>
</reference>
<feature type="compositionally biased region" description="Acidic residues" evidence="4">
    <location>
        <begin position="244"/>
        <end position="262"/>
    </location>
</feature>
<feature type="compositionally biased region" description="Acidic residues" evidence="4">
    <location>
        <begin position="215"/>
        <end position="235"/>
    </location>
</feature>
<accession>A0A0D2WHY7</accession>
<organism evidence="5 6">
    <name type="scientific">Capsaspora owczarzaki (strain ATCC 30864)</name>
    <dbReference type="NCBI Taxonomy" id="595528"/>
    <lineage>
        <taxon>Eukaryota</taxon>
        <taxon>Filasterea</taxon>
        <taxon>Capsaspora</taxon>
    </lineage>
</organism>
<feature type="compositionally biased region" description="Acidic residues" evidence="4">
    <location>
        <begin position="271"/>
        <end position="287"/>
    </location>
</feature>
<dbReference type="STRING" id="595528.A0A0D2WHY7"/>
<gene>
    <name evidence="5" type="ORF">CAOG_000837</name>
</gene>
<dbReference type="InParanoid" id="A0A0D2WHY7"/>
<dbReference type="GO" id="GO:0005666">
    <property type="term" value="C:RNA polymerase III complex"/>
    <property type="evidence" value="ECO:0007669"/>
    <property type="project" value="TreeGrafter"/>
</dbReference>
<comment type="subcellular location">
    <subcellularLocation>
        <location evidence="1">Nucleus</location>
    </subcellularLocation>
</comment>
<proteinExistence type="inferred from homology"/>
<dbReference type="EMBL" id="KE346360">
    <property type="protein sequence ID" value="KJE89345.1"/>
    <property type="molecule type" value="Genomic_DNA"/>
</dbReference>
<evidence type="ECO:0000256" key="2">
    <source>
        <dbReference type="ARBA" id="ARBA00008352"/>
    </source>
</evidence>
<dbReference type="InterPro" id="IPR024661">
    <property type="entry name" value="RNA_pol_III_Rpc31"/>
</dbReference>
<dbReference type="Proteomes" id="UP000008743">
    <property type="component" value="Unassembled WGS sequence"/>
</dbReference>
<sequence length="287" mass="29568">MQTTGEPPSSSSSSSLLGAYSANMHRLTRLSTTIRPAMASVASSAAGAAGAGASGAAGAAAGGLTAGSAASTNALGGVVAGAAAAAASAAASAAKAVLRPPPNYIALEPGAHWIDQPLSQQEQSIVAISRALRAKFAMSPSFIPPVVAKTARVLRYSDRYLEQKRQSMASRLQQAVLDVNVTGLELVRLRSARKTAKKSRALDRDLLASATVEEDLAAYDGDDQDGDGRDGDEDEEKKKPAGGSDDEEEAEVEDDEDMDGGDDYTNYYGEAGDDYGDEDGDDGEAEY</sequence>